<dbReference type="SUPFAM" id="SSF51735">
    <property type="entry name" value="NAD(P)-binding Rossmann-fold domains"/>
    <property type="match status" value="1"/>
</dbReference>
<dbReference type="Gene3D" id="3.40.50.720">
    <property type="entry name" value="NAD(P)-binding Rossmann-like Domain"/>
    <property type="match status" value="1"/>
</dbReference>
<dbReference type="EMBL" id="JAINZZ010000001">
    <property type="protein sequence ID" value="MBY8876083.1"/>
    <property type="molecule type" value="Genomic_DNA"/>
</dbReference>
<dbReference type="InterPro" id="IPR051207">
    <property type="entry name" value="ComplexI_NDUFA9_subunit"/>
</dbReference>
<evidence type="ECO:0000313" key="2">
    <source>
        <dbReference type="EMBL" id="MBY8876083.1"/>
    </source>
</evidence>
<dbReference type="PANTHER" id="PTHR12126:SF11">
    <property type="entry name" value="NADH DEHYDROGENASE [UBIQUINONE] 1 ALPHA SUBCOMPLEX SUBUNIT 9, MITOCHONDRIAL"/>
    <property type="match status" value="1"/>
</dbReference>
<dbReference type="RefSeq" id="WP_222959370.1">
    <property type="nucleotide sequence ID" value="NZ_JAINZZ010000001.1"/>
</dbReference>
<dbReference type="Pfam" id="PF13460">
    <property type="entry name" value="NAD_binding_10"/>
    <property type="match status" value="1"/>
</dbReference>
<comment type="caution">
    <text evidence="2">The sequence shown here is derived from an EMBL/GenBank/DDBJ whole genome shotgun (WGS) entry which is preliminary data.</text>
</comment>
<organism evidence="2 3">
    <name type="scientific">Actinacidiphila acidipaludis</name>
    <dbReference type="NCBI Taxonomy" id="2873382"/>
    <lineage>
        <taxon>Bacteria</taxon>
        <taxon>Bacillati</taxon>
        <taxon>Actinomycetota</taxon>
        <taxon>Actinomycetes</taxon>
        <taxon>Kitasatosporales</taxon>
        <taxon>Streptomycetaceae</taxon>
        <taxon>Actinacidiphila</taxon>
    </lineage>
</organism>
<sequence length="248" mass="26106">MKIVVVGGTGLIGSKVVARLQENGHQAVPAAPNTGVNTLTGEGLGEALDGASVVVDVSNSPSFEDDAAMEFFHTSTTNLLKAEDAAGVTHHVALSVVGLDRLQESGYLRAKQAQEELIEDSGIAFSIVHATQFFEFVPGMADAATEGDTVRLAPVRIRPVHSDDVAAAVCHAASGTPVNGTVEVTGPDEFRLDDLVRGALAARNDTRTVVTDPHARYFGAEVEETTLLPGPDAHVAETRFADWLAQQR</sequence>
<dbReference type="Proteomes" id="UP000778578">
    <property type="component" value="Unassembled WGS sequence"/>
</dbReference>
<keyword evidence="3" id="KW-1185">Reference proteome</keyword>
<gene>
    <name evidence="2" type="ORF">K7862_00305</name>
</gene>
<protein>
    <submittedName>
        <fullName evidence="2">SDR family oxidoreductase</fullName>
    </submittedName>
</protein>
<dbReference type="PANTHER" id="PTHR12126">
    <property type="entry name" value="NADH-UBIQUINONE OXIDOREDUCTASE 39 KDA SUBUNIT-RELATED"/>
    <property type="match status" value="1"/>
</dbReference>
<dbReference type="InterPro" id="IPR016040">
    <property type="entry name" value="NAD(P)-bd_dom"/>
</dbReference>
<evidence type="ECO:0000313" key="3">
    <source>
        <dbReference type="Proteomes" id="UP000778578"/>
    </source>
</evidence>
<feature type="domain" description="NAD(P)-binding" evidence="1">
    <location>
        <begin position="7"/>
        <end position="172"/>
    </location>
</feature>
<reference evidence="2 3" key="1">
    <citation type="submission" date="2021-08" db="EMBL/GenBank/DDBJ databases">
        <title>WGS of actinomycetes from Thailand.</title>
        <authorList>
            <person name="Thawai C."/>
        </authorList>
    </citation>
    <scope>NUCLEOTIDE SEQUENCE [LARGE SCALE GENOMIC DNA]</scope>
    <source>
        <strain evidence="2 3">PLK6-54</strain>
    </source>
</reference>
<evidence type="ECO:0000259" key="1">
    <source>
        <dbReference type="Pfam" id="PF13460"/>
    </source>
</evidence>
<dbReference type="InterPro" id="IPR036291">
    <property type="entry name" value="NAD(P)-bd_dom_sf"/>
</dbReference>
<proteinExistence type="predicted"/>
<accession>A0ABS7PYY5</accession>
<name>A0ABS7PYY5_9ACTN</name>